<dbReference type="Pfam" id="PF01018">
    <property type="entry name" value="GTP1_OBG"/>
    <property type="match status" value="1"/>
</dbReference>
<dbReference type="NCBIfam" id="TIGR02729">
    <property type="entry name" value="Obg_CgtA"/>
    <property type="match status" value="1"/>
</dbReference>
<evidence type="ECO:0000256" key="1">
    <source>
        <dbReference type="ARBA" id="ARBA00001946"/>
    </source>
</evidence>
<dbReference type="Pfam" id="PF09269">
    <property type="entry name" value="DUF1967"/>
    <property type="match status" value="1"/>
</dbReference>
<dbReference type="InterPro" id="IPR036346">
    <property type="entry name" value="GTP-bd_prot_GTP1/OBG_C_sf"/>
</dbReference>
<evidence type="ECO:0000256" key="10">
    <source>
        <dbReference type="SAM" id="MobiDB-lite"/>
    </source>
</evidence>
<evidence type="ECO:0000313" key="14">
    <source>
        <dbReference type="EMBL" id="OGF55156.1"/>
    </source>
</evidence>
<reference evidence="14 15" key="1">
    <citation type="journal article" date="2016" name="Nat. Commun.">
        <title>Thousands of microbial genomes shed light on interconnected biogeochemical processes in an aquifer system.</title>
        <authorList>
            <person name="Anantharaman K."/>
            <person name="Brown C.T."/>
            <person name="Hug L.A."/>
            <person name="Sharon I."/>
            <person name="Castelle C.J."/>
            <person name="Probst A.J."/>
            <person name="Thomas B.C."/>
            <person name="Singh A."/>
            <person name="Wilkins M.J."/>
            <person name="Karaoz U."/>
            <person name="Brodie E.L."/>
            <person name="Williams K.H."/>
            <person name="Hubbard S.S."/>
            <person name="Banfield J.F."/>
        </authorList>
    </citation>
    <scope>NUCLEOTIDE SEQUENCE [LARGE SCALE GENOMIC DNA]</scope>
    <source>
        <strain evidence="15">RBG_16_55_9</strain>
    </source>
</reference>
<dbReference type="PROSITE" id="PS51881">
    <property type="entry name" value="OCT"/>
    <property type="match status" value="1"/>
</dbReference>
<name>A0A1F5UVG4_FRAXR</name>
<feature type="binding site" evidence="9">
    <location>
        <begin position="310"/>
        <end position="312"/>
    </location>
    <ligand>
        <name>GTP</name>
        <dbReference type="ChEBI" id="CHEBI:37565"/>
    </ligand>
</feature>
<dbReference type="GO" id="GO:0042254">
    <property type="term" value="P:ribosome biogenesis"/>
    <property type="evidence" value="ECO:0007669"/>
    <property type="project" value="UniProtKB-UniRule"/>
</dbReference>
<dbReference type="NCBIfam" id="TIGR00231">
    <property type="entry name" value="small_GTP"/>
    <property type="match status" value="1"/>
</dbReference>
<evidence type="ECO:0000256" key="8">
    <source>
        <dbReference type="ARBA" id="ARBA00023134"/>
    </source>
</evidence>
<dbReference type="SUPFAM" id="SSF52540">
    <property type="entry name" value="P-loop containing nucleoside triphosphate hydrolases"/>
    <property type="match status" value="1"/>
</dbReference>
<comment type="similarity">
    <text evidence="2 9">Belongs to the TRAFAC class OBG-HflX-like GTPase superfamily. OBG GTPase family.</text>
</comment>
<gene>
    <name evidence="9" type="primary">obg</name>
    <name evidence="14" type="ORF">A2Z21_09955</name>
</gene>
<dbReference type="InterPro" id="IPR006169">
    <property type="entry name" value="GTP1_OBG_dom"/>
</dbReference>
<dbReference type="Gene3D" id="3.30.300.350">
    <property type="entry name" value="GTP-binding protein OBG, C-terminal domain"/>
    <property type="match status" value="1"/>
</dbReference>
<dbReference type="PROSITE" id="PS51883">
    <property type="entry name" value="OBG"/>
    <property type="match status" value="1"/>
</dbReference>
<keyword evidence="8 9" id="KW-0342">GTP-binding</keyword>
<keyword evidence="5 9" id="KW-0547">Nucleotide-binding</keyword>
<comment type="function">
    <text evidence="9">An essential GTPase which binds GTP, GDP and possibly (p)ppGpp with moderate affinity, with high nucleotide exchange rates and a fairly low GTP hydrolysis rate. Plays a role in control of the cell cycle, stress response, ribosome biogenesis and in those bacteria that undergo differentiation, in morphogenesis control.</text>
</comment>
<dbReference type="GO" id="GO:0005737">
    <property type="term" value="C:cytoplasm"/>
    <property type="evidence" value="ECO:0007669"/>
    <property type="project" value="UniProtKB-SubCell"/>
</dbReference>
<dbReference type="Pfam" id="PF01926">
    <property type="entry name" value="MMR_HSR1"/>
    <property type="match status" value="1"/>
</dbReference>
<organism evidence="14 15">
    <name type="scientific">Fraserbacteria sp. (strain RBG_16_55_9)</name>
    <dbReference type="NCBI Taxonomy" id="1817864"/>
    <lineage>
        <taxon>Bacteria</taxon>
        <taxon>Candidatus Fraseribacteriota</taxon>
    </lineage>
</organism>
<evidence type="ECO:0000256" key="4">
    <source>
        <dbReference type="ARBA" id="ARBA00022723"/>
    </source>
</evidence>
<sequence length="427" mass="47003">MFIDEAKICLVSGRGGDGLICFRREKYRPKGGPDGGDGGRGGDVVLKATSRINTLLSFAHKIHWKAENGGHGGSNHKRGHAGNDLVVNVPVGTVVKELRTGELLADLARPGQQVVIAQGGEGGRGNSHFKSSTRQAPRIREKGAPGEEHWVKLELKLLADVGITGFPNAGKSTLLSKISSKRPKIAPYPFTTLEPNLGVVSVDEYTGFVAVDIPGLIEGAHTGRGLGDRFLKHIERTRLLLHLVDISGSEGRDPLEDYQVINSELKAFSPLLAEKPQVVVGNKIDLMDEEALNETCKRFRAIGVEFHPISAVTGQGVRELIYRCYEELKKLPSSEEFVESEPERRRRRVYRPGAPGTDFIVEQEEERFLVRGQAVTRLSRLALEEPDAVEYLQEQLERLGVFAELRRKGAHAGDRVALGTQEFEYQP</sequence>
<dbReference type="NCBIfam" id="NF008954">
    <property type="entry name" value="PRK12296.1"/>
    <property type="match status" value="1"/>
</dbReference>
<dbReference type="EMBL" id="MFGX01000062">
    <property type="protein sequence ID" value="OGF55156.1"/>
    <property type="molecule type" value="Genomic_DNA"/>
</dbReference>
<dbReference type="PRINTS" id="PR00326">
    <property type="entry name" value="GTP1OBG"/>
</dbReference>
<dbReference type="PROSITE" id="PS00905">
    <property type="entry name" value="GTP1_OBG"/>
    <property type="match status" value="1"/>
</dbReference>
<dbReference type="Gene3D" id="2.70.210.12">
    <property type="entry name" value="GTP1/OBG domain"/>
    <property type="match status" value="1"/>
</dbReference>
<feature type="domain" description="OCT" evidence="12">
    <location>
        <begin position="351"/>
        <end position="427"/>
    </location>
</feature>
<dbReference type="InterPro" id="IPR045086">
    <property type="entry name" value="OBG_GTPase"/>
</dbReference>
<keyword evidence="7 9" id="KW-0460">Magnesium</keyword>
<dbReference type="InterPro" id="IPR006074">
    <property type="entry name" value="GTP1-OBG_CS"/>
</dbReference>
<dbReference type="NCBIfam" id="NF008955">
    <property type="entry name" value="PRK12297.1"/>
    <property type="match status" value="1"/>
</dbReference>
<dbReference type="InterPro" id="IPR005225">
    <property type="entry name" value="Small_GTP-bd"/>
</dbReference>
<dbReference type="STRING" id="1817864.A2Z21_09955"/>
<protein>
    <recommendedName>
        <fullName evidence="9">GTPase Obg</fullName>
        <ecNumber evidence="9">3.6.5.-</ecNumber>
    </recommendedName>
    <alternativeName>
        <fullName evidence="9">GTP-binding protein Obg</fullName>
    </alternativeName>
</protein>
<comment type="cofactor">
    <cofactor evidence="1 9">
        <name>Mg(2+)</name>
        <dbReference type="ChEBI" id="CHEBI:18420"/>
    </cofactor>
</comment>
<dbReference type="InterPro" id="IPR015349">
    <property type="entry name" value="OCT_dom"/>
</dbReference>
<evidence type="ECO:0000256" key="2">
    <source>
        <dbReference type="ARBA" id="ARBA00007699"/>
    </source>
</evidence>
<dbReference type="SUPFAM" id="SSF102741">
    <property type="entry name" value="Obg GTP-binding protein C-terminal domain"/>
    <property type="match status" value="1"/>
</dbReference>
<comment type="subunit">
    <text evidence="9">Monomer.</text>
</comment>
<feature type="binding site" evidence="9">
    <location>
        <position position="172"/>
    </location>
    <ligand>
        <name>Mg(2+)</name>
        <dbReference type="ChEBI" id="CHEBI:18420"/>
    </ligand>
</feature>
<feature type="domain" description="OBG-type G" evidence="11">
    <location>
        <begin position="159"/>
        <end position="329"/>
    </location>
</feature>
<dbReference type="PANTHER" id="PTHR11702">
    <property type="entry name" value="DEVELOPMENTALLY REGULATED GTP-BINDING PROTEIN-RELATED"/>
    <property type="match status" value="1"/>
</dbReference>
<evidence type="ECO:0000256" key="3">
    <source>
        <dbReference type="ARBA" id="ARBA00022490"/>
    </source>
</evidence>
<feature type="binding site" evidence="9">
    <location>
        <begin position="165"/>
        <end position="172"/>
    </location>
    <ligand>
        <name>GTP</name>
        <dbReference type="ChEBI" id="CHEBI:37565"/>
    </ligand>
</feature>
<evidence type="ECO:0000256" key="9">
    <source>
        <dbReference type="HAMAP-Rule" id="MF_01454"/>
    </source>
</evidence>
<dbReference type="AlphaFoldDB" id="A0A1F5UVG4"/>
<dbReference type="FunFam" id="2.70.210.12:FF:000001">
    <property type="entry name" value="GTPase Obg"/>
    <property type="match status" value="1"/>
</dbReference>
<evidence type="ECO:0000313" key="15">
    <source>
        <dbReference type="Proteomes" id="UP000179157"/>
    </source>
</evidence>
<evidence type="ECO:0000259" key="11">
    <source>
        <dbReference type="PROSITE" id="PS51710"/>
    </source>
</evidence>
<dbReference type="Gene3D" id="3.40.50.300">
    <property type="entry name" value="P-loop containing nucleotide triphosphate hydrolases"/>
    <property type="match status" value="1"/>
</dbReference>
<dbReference type="NCBIfam" id="NF008956">
    <property type="entry name" value="PRK12299.1"/>
    <property type="match status" value="1"/>
</dbReference>
<dbReference type="Proteomes" id="UP000179157">
    <property type="component" value="Unassembled WGS sequence"/>
</dbReference>
<feature type="domain" description="Obg" evidence="13">
    <location>
        <begin position="1"/>
        <end position="158"/>
    </location>
</feature>
<dbReference type="InterPro" id="IPR014100">
    <property type="entry name" value="GTP-bd_Obg/CgtA"/>
</dbReference>
<dbReference type="PROSITE" id="PS51710">
    <property type="entry name" value="G_OBG"/>
    <property type="match status" value="1"/>
</dbReference>
<keyword evidence="4 9" id="KW-0479">Metal-binding</keyword>
<feature type="binding site" evidence="9">
    <location>
        <begin position="282"/>
        <end position="285"/>
    </location>
    <ligand>
        <name>GTP</name>
        <dbReference type="ChEBI" id="CHEBI:37565"/>
    </ligand>
</feature>
<dbReference type="InterPro" id="IPR031167">
    <property type="entry name" value="G_OBG"/>
</dbReference>
<dbReference type="EC" id="3.6.5.-" evidence="9"/>
<feature type="binding site" evidence="9">
    <location>
        <begin position="190"/>
        <end position="194"/>
    </location>
    <ligand>
        <name>GTP</name>
        <dbReference type="ChEBI" id="CHEBI:37565"/>
    </ligand>
</feature>
<dbReference type="CDD" id="cd01898">
    <property type="entry name" value="Obg"/>
    <property type="match status" value="1"/>
</dbReference>
<dbReference type="SUPFAM" id="SSF82051">
    <property type="entry name" value="Obg GTP-binding protein N-terminal domain"/>
    <property type="match status" value="1"/>
</dbReference>
<dbReference type="InterPro" id="IPR036726">
    <property type="entry name" value="GTP1_OBG_dom_sf"/>
</dbReference>
<dbReference type="GO" id="GO:0000287">
    <property type="term" value="F:magnesium ion binding"/>
    <property type="evidence" value="ECO:0007669"/>
    <property type="project" value="InterPro"/>
</dbReference>
<feature type="binding site" evidence="9">
    <location>
        <position position="192"/>
    </location>
    <ligand>
        <name>Mg(2+)</name>
        <dbReference type="ChEBI" id="CHEBI:18420"/>
    </ligand>
</feature>
<proteinExistence type="inferred from homology"/>
<accession>A0A1F5UVG4</accession>
<evidence type="ECO:0000256" key="6">
    <source>
        <dbReference type="ARBA" id="ARBA00022801"/>
    </source>
</evidence>
<dbReference type="PANTHER" id="PTHR11702:SF31">
    <property type="entry name" value="MITOCHONDRIAL RIBOSOME-ASSOCIATED GTPASE 2"/>
    <property type="match status" value="1"/>
</dbReference>
<evidence type="ECO:0000259" key="12">
    <source>
        <dbReference type="PROSITE" id="PS51881"/>
    </source>
</evidence>
<dbReference type="InterPro" id="IPR006073">
    <property type="entry name" value="GTP-bd"/>
</dbReference>
<dbReference type="HAMAP" id="MF_01454">
    <property type="entry name" value="GTPase_Obg"/>
    <property type="match status" value="1"/>
</dbReference>
<feature type="region of interest" description="Disordered" evidence="10">
    <location>
        <begin position="119"/>
        <end position="141"/>
    </location>
</feature>
<evidence type="ECO:0000259" key="13">
    <source>
        <dbReference type="PROSITE" id="PS51883"/>
    </source>
</evidence>
<dbReference type="GO" id="GO:0005525">
    <property type="term" value="F:GTP binding"/>
    <property type="evidence" value="ECO:0007669"/>
    <property type="project" value="UniProtKB-UniRule"/>
</dbReference>
<dbReference type="GO" id="GO:0003924">
    <property type="term" value="F:GTPase activity"/>
    <property type="evidence" value="ECO:0007669"/>
    <property type="project" value="UniProtKB-UniRule"/>
</dbReference>
<feature type="binding site" evidence="9">
    <location>
        <begin position="212"/>
        <end position="215"/>
    </location>
    <ligand>
        <name>GTP</name>
        <dbReference type="ChEBI" id="CHEBI:37565"/>
    </ligand>
</feature>
<evidence type="ECO:0000256" key="5">
    <source>
        <dbReference type="ARBA" id="ARBA00022741"/>
    </source>
</evidence>
<comment type="subcellular location">
    <subcellularLocation>
        <location evidence="9">Cytoplasm</location>
    </subcellularLocation>
</comment>
<dbReference type="NCBIfam" id="TIGR03595">
    <property type="entry name" value="Obg_CgtA_exten"/>
    <property type="match status" value="1"/>
</dbReference>
<keyword evidence="6 9" id="KW-0378">Hydrolase</keyword>
<dbReference type="InterPro" id="IPR027417">
    <property type="entry name" value="P-loop_NTPase"/>
</dbReference>
<evidence type="ECO:0000256" key="7">
    <source>
        <dbReference type="ARBA" id="ARBA00022842"/>
    </source>
</evidence>
<comment type="caution">
    <text evidence="14">The sequence shown here is derived from an EMBL/GenBank/DDBJ whole genome shotgun (WGS) entry which is preliminary data.</text>
</comment>
<keyword evidence="3 9" id="KW-0963">Cytoplasm</keyword>